<evidence type="ECO:0000256" key="3">
    <source>
        <dbReference type="ARBA" id="ARBA00022475"/>
    </source>
</evidence>
<dbReference type="GO" id="GO:0005886">
    <property type="term" value="C:plasma membrane"/>
    <property type="evidence" value="ECO:0007669"/>
    <property type="project" value="UniProtKB-SubCell"/>
</dbReference>
<dbReference type="KEGG" id="shal:SHALO_0332"/>
<evidence type="ECO:0000256" key="4">
    <source>
        <dbReference type="ARBA" id="ARBA00022692"/>
    </source>
</evidence>
<dbReference type="NCBIfam" id="TIGR00698">
    <property type="entry name" value="YeiH family putative sulfate export transporter"/>
    <property type="match status" value="1"/>
</dbReference>
<comment type="similarity">
    <text evidence="2">Belongs to the UPF0324 family.</text>
</comment>
<sequence>MFQKENRTNTLSGILLVALFAMSATYLAEFSLFQRLGISPLIIGIVLGMIYANTLRTKFPKEWVSGIQFCTKTILRVGIVLYGFRITFQNIEAVGLAGIATSGLVVSSTFIIGYFVGTRWLKLDKETTILTSAGSSICGAAAVLATEPVLNAEPYKSAIAVSTVVVFGTLAMFFYPFAYKFGVIPFTPEQMGIYIGGTLHEVAHVVAAGNAVGVEASKTAVIVKMIRVMMLAPFLVILGFWLVQTSHAVSQKQKKKITIPWFAVFFIVVAGFNSLNLVPLNAVATINAIDTFLLTMAMSALGMETSIDKFKHVGMKPIYLASILFAWLTVGGFYIVKFSLML</sequence>
<accession>A0A1D7TGL2</accession>
<feature type="transmembrane region" description="Helical" evidence="7">
    <location>
        <begin position="225"/>
        <end position="245"/>
    </location>
</feature>
<feature type="transmembrane region" description="Helical" evidence="7">
    <location>
        <begin position="317"/>
        <end position="336"/>
    </location>
</feature>
<dbReference type="InterPro" id="IPR018383">
    <property type="entry name" value="UPF0324_pro"/>
</dbReference>
<keyword evidence="6 7" id="KW-0472">Membrane</keyword>
<dbReference type="PANTHER" id="PTHR30106">
    <property type="entry name" value="INNER MEMBRANE PROTEIN YEIH-RELATED"/>
    <property type="match status" value="1"/>
</dbReference>
<evidence type="ECO:0000256" key="7">
    <source>
        <dbReference type="SAM" id="Phobius"/>
    </source>
</evidence>
<feature type="transmembrane region" description="Helical" evidence="7">
    <location>
        <begin position="94"/>
        <end position="116"/>
    </location>
</feature>
<dbReference type="InterPro" id="IPR004630">
    <property type="entry name" value="UPF0324_YeiH-like"/>
</dbReference>
<dbReference type="Proteomes" id="UP000094609">
    <property type="component" value="Chromosome"/>
</dbReference>
<proteinExistence type="inferred from homology"/>
<dbReference type="RefSeq" id="WP_069477093.1">
    <property type="nucleotide sequence ID" value="NZ_CP017111.1"/>
</dbReference>
<dbReference type="PANTHER" id="PTHR30106:SF2">
    <property type="entry name" value="UPF0324 INNER MEMBRANE PROTEIN YEIH"/>
    <property type="match status" value="1"/>
</dbReference>
<feature type="transmembrane region" description="Helical" evidence="7">
    <location>
        <begin position="191"/>
        <end position="213"/>
    </location>
</feature>
<evidence type="ECO:0000256" key="6">
    <source>
        <dbReference type="ARBA" id="ARBA00023136"/>
    </source>
</evidence>
<dbReference type="EMBL" id="CP017111">
    <property type="protein sequence ID" value="AOO64129.1"/>
    <property type="molecule type" value="Genomic_DNA"/>
</dbReference>
<keyword evidence="4 7" id="KW-0812">Transmembrane</keyword>
<feature type="transmembrane region" description="Helical" evidence="7">
    <location>
        <begin position="257"/>
        <end position="278"/>
    </location>
</feature>
<keyword evidence="5 7" id="KW-1133">Transmembrane helix</keyword>
<name>A0A1D7TGL2_9BACT</name>
<evidence type="ECO:0000313" key="8">
    <source>
        <dbReference type="EMBL" id="AOO64129.1"/>
    </source>
</evidence>
<evidence type="ECO:0000256" key="2">
    <source>
        <dbReference type="ARBA" id="ARBA00007977"/>
    </source>
</evidence>
<evidence type="ECO:0000256" key="5">
    <source>
        <dbReference type="ARBA" id="ARBA00022989"/>
    </source>
</evidence>
<keyword evidence="3" id="KW-1003">Cell membrane</keyword>
<keyword evidence="9" id="KW-1185">Reference proteome</keyword>
<feature type="transmembrane region" description="Helical" evidence="7">
    <location>
        <begin position="158"/>
        <end position="179"/>
    </location>
</feature>
<comment type="subcellular location">
    <subcellularLocation>
        <location evidence="1">Cell membrane</location>
        <topology evidence="1">Multi-pass membrane protein</topology>
    </subcellularLocation>
</comment>
<evidence type="ECO:0000256" key="1">
    <source>
        <dbReference type="ARBA" id="ARBA00004651"/>
    </source>
</evidence>
<feature type="transmembrane region" description="Helical" evidence="7">
    <location>
        <begin position="128"/>
        <end position="146"/>
    </location>
</feature>
<gene>
    <name evidence="8" type="ORF">SHALO_0332</name>
</gene>
<protein>
    <submittedName>
        <fullName evidence="8">Membrane protein</fullName>
    </submittedName>
</protein>
<dbReference type="Pfam" id="PF03601">
    <property type="entry name" value="Cons_hypoth698"/>
    <property type="match status" value="1"/>
</dbReference>
<dbReference type="AlphaFoldDB" id="A0A1D7TGL2"/>
<feature type="transmembrane region" description="Helical" evidence="7">
    <location>
        <begin position="284"/>
        <end position="305"/>
    </location>
</feature>
<feature type="transmembrane region" description="Helical" evidence="7">
    <location>
        <begin position="37"/>
        <end position="55"/>
    </location>
</feature>
<evidence type="ECO:0000313" key="9">
    <source>
        <dbReference type="Proteomes" id="UP000094609"/>
    </source>
</evidence>
<organism evidence="8 9">
    <name type="scientific">Sulfurospirillum halorespirans DSM 13726</name>
    <dbReference type="NCBI Taxonomy" id="1193502"/>
    <lineage>
        <taxon>Bacteria</taxon>
        <taxon>Pseudomonadati</taxon>
        <taxon>Campylobacterota</taxon>
        <taxon>Epsilonproteobacteria</taxon>
        <taxon>Campylobacterales</taxon>
        <taxon>Sulfurospirillaceae</taxon>
        <taxon>Sulfurospirillum</taxon>
    </lineage>
</organism>
<reference evidence="9" key="1">
    <citation type="submission" date="2016-08" db="EMBL/GenBank/DDBJ databases">
        <title>Complete genome sequence of the organohalide-respiring Epsilonproteobacterium Sulfurospirillum halorespirans.</title>
        <authorList>
            <person name="Goris T."/>
            <person name="Zimmermann J."/>
            <person name="Schenz B."/>
            <person name="Lemos M."/>
            <person name="Hackermueller J."/>
            <person name="Diekert G."/>
        </authorList>
    </citation>
    <scope>NUCLEOTIDE SEQUENCE [LARGE SCALE GENOMIC DNA]</scope>
    <source>
        <strain>DSM 13726</strain>
        <strain evidence="9">PCE-M2</strain>
    </source>
</reference>
<dbReference type="PATRIC" id="fig|1193502.14.peg.338"/>